<keyword evidence="2" id="KW-1185">Reference proteome</keyword>
<dbReference type="EMBL" id="MLYV02001192">
    <property type="protein sequence ID" value="PSR72373.1"/>
    <property type="molecule type" value="Genomic_DNA"/>
</dbReference>
<name>A0A2R6NJ58_9APHY</name>
<accession>A0A2R6NJ58</accession>
<evidence type="ECO:0000313" key="2">
    <source>
        <dbReference type="Proteomes" id="UP000186601"/>
    </source>
</evidence>
<reference evidence="1 2" key="1">
    <citation type="submission" date="2018-02" db="EMBL/GenBank/DDBJ databases">
        <title>Genome sequence of the basidiomycete white-rot fungus Phlebia centrifuga.</title>
        <authorList>
            <person name="Granchi Z."/>
            <person name="Peng M."/>
            <person name="de Vries R.P."/>
            <person name="Hilden K."/>
            <person name="Makela M.R."/>
            <person name="Grigoriev I."/>
            <person name="Riley R."/>
        </authorList>
    </citation>
    <scope>NUCLEOTIDE SEQUENCE [LARGE SCALE GENOMIC DNA]</scope>
    <source>
        <strain evidence="1 2">FBCC195</strain>
    </source>
</reference>
<protein>
    <submittedName>
        <fullName evidence="1">Uncharacterized protein</fullName>
    </submittedName>
</protein>
<sequence>MSNLRIKSTTLKETRDTPHATRKIICGEIDLVPTLNTAFKNIRFSMSICYKFDSGIACYNEYNGKASPLFCRPDNLTRHPPEPAPKE</sequence>
<gene>
    <name evidence="1" type="ORF">PHLCEN_2v11716</name>
</gene>
<proteinExistence type="predicted"/>
<organism evidence="1 2">
    <name type="scientific">Hermanssonia centrifuga</name>
    <dbReference type="NCBI Taxonomy" id="98765"/>
    <lineage>
        <taxon>Eukaryota</taxon>
        <taxon>Fungi</taxon>
        <taxon>Dikarya</taxon>
        <taxon>Basidiomycota</taxon>
        <taxon>Agaricomycotina</taxon>
        <taxon>Agaricomycetes</taxon>
        <taxon>Polyporales</taxon>
        <taxon>Meruliaceae</taxon>
        <taxon>Hermanssonia</taxon>
    </lineage>
</organism>
<dbReference type="AlphaFoldDB" id="A0A2R6NJ58"/>
<evidence type="ECO:0000313" key="1">
    <source>
        <dbReference type="EMBL" id="PSR72373.1"/>
    </source>
</evidence>
<comment type="caution">
    <text evidence="1">The sequence shown here is derived from an EMBL/GenBank/DDBJ whole genome shotgun (WGS) entry which is preliminary data.</text>
</comment>
<dbReference type="Proteomes" id="UP000186601">
    <property type="component" value="Unassembled WGS sequence"/>
</dbReference>